<accession>D0WHW0</accession>
<dbReference type="Proteomes" id="UP000006001">
    <property type="component" value="Unassembled WGS sequence"/>
</dbReference>
<gene>
    <name evidence="1" type="ORF">HMPREF0762_01432</name>
</gene>
<protein>
    <submittedName>
        <fullName evidence="1">Uncharacterized protein</fullName>
    </submittedName>
</protein>
<proteinExistence type="predicted"/>
<comment type="caution">
    <text evidence="1">The sequence shown here is derived from an EMBL/GenBank/DDBJ whole genome shotgun (WGS) entry which is preliminary data.</text>
</comment>
<reference evidence="1" key="1">
    <citation type="submission" date="2009-10" db="EMBL/GenBank/DDBJ databases">
        <authorList>
            <person name="Weinstock G."/>
            <person name="Sodergren E."/>
            <person name="Clifton S."/>
            <person name="Fulton L."/>
            <person name="Fulton B."/>
            <person name="Courtney L."/>
            <person name="Fronick C."/>
            <person name="Harrison M."/>
            <person name="Strong C."/>
            <person name="Farmer C."/>
            <person name="Delahaunty K."/>
            <person name="Markovic C."/>
            <person name="Hall O."/>
            <person name="Minx P."/>
            <person name="Tomlinson C."/>
            <person name="Mitreva M."/>
            <person name="Nelson J."/>
            <person name="Hou S."/>
            <person name="Wollam A."/>
            <person name="Pepin K.H."/>
            <person name="Johnson M."/>
            <person name="Bhonagiri V."/>
            <person name="Nash W.E."/>
            <person name="Warren W."/>
            <person name="Chinwalla A."/>
            <person name="Mardis E.R."/>
            <person name="Wilson R.K."/>
        </authorList>
    </citation>
    <scope>NUCLEOTIDE SEQUENCE [LARGE SCALE GENOMIC DNA]</scope>
    <source>
        <strain evidence="1">ATCC 700122</strain>
    </source>
</reference>
<name>D0WHW0_SLAES</name>
<keyword evidence="2" id="KW-1185">Reference proteome</keyword>
<dbReference type="AlphaFoldDB" id="D0WHW0"/>
<dbReference type="EMBL" id="ACUX02000014">
    <property type="protein sequence ID" value="EEZ60907.1"/>
    <property type="molecule type" value="Genomic_DNA"/>
</dbReference>
<evidence type="ECO:0000313" key="2">
    <source>
        <dbReference type="Proteomes" id="UP000006001"/>
    </source>
</evidence>
<evidence type="ECO:0000313" key="1">
    <source>
        <dbReference type="EMBL" id="EEZ60907.1"/>
    </source>
</evidence>
<dbReference type="STRING" id="649764.HMPREF0762_01432"/>
<sequence length="43" mass="4798">MRASAPLRRSRVKVSTGRFNQGKYQVGTFWTKGRASLGLFLPA</sequence>
<dbReference type="HOGENOM" id="CLU_3239701_0_0_11"/>
<organism evidence="1 2">
    <name type="scientific">Slackia exigua (strain ATCC 700122 / DSM 15923 / CIP 105133 / JCM 11022 / KCTC 5966 / S-7)</name>
    <dbReference type="NCBI Taxonomy" id="649764"/>
    <lineage>
        <taxon>Bacteria</taxon>
        <taxon>Bacillati</taxon>
        <taxon>Actinomycetota</taxon>
        <taxon>Coriobacteriia</taxon>
        <taxon>Eggerthellales</taxon>
        <taxon>Eggerthellaceae</taxon>
        <taxon>Slackia</taxon>
    </lineage>
</organism>